<protein>
    <submittedName>
        <fullName evidence="6">Oligosaccharide flippase family protein</fullName>
    </submittedName>
</protein>
<feature type="transmembrane region" description="Helical" evidence="5">
    <location>
        <begin position="254"/>
        <end position="271"/>
    </location>
</feature>
<keyword evidence="7" id="KW-1185">Reference proteome</keyword>
<dbReference type="AlphaFoldDB" id="A0A7T7S2E3"/>
<keyword evidence="3 5" id="KW-1133">Transmembrane helix</keyword>
<dbReference type="InterPro" id="IPR052556">
    <property type="entry name" value="PolySynth_Transporter"/>
</dbReference>
<feature type="transmembrane region" description="Helical" evidence="5">
    <location>
        <begin position="84"/>
        <end position="106"/>
    </location>
</feature>
<name>A0A7T7S2E3_9ACTO</name>
<comment type="subcellular location">
    <subcellularLocation>
        <location evidence="1">Membrane</location>
        <topology evidence="1">Multi-pass membrane protein</topology>
    </subcellularLocation>
</comment>
<dbReference type="GO" id="GO:0016020">
    <property type="term" value="C:membrane"/>
    <property type="evidence" value="ECO:0007669"/>
    <property type="project" value="UniProtKB-SubCell"/>
</dbReference>
<dbReference type="PANTHER" id="PTHR43424:SF1">
    <property type="entry name" value="LOCUS PUTATIVE PROTEIN 1-RELATED"/>
    <property type="match status" value="1"/>
</dbReference>
<feature type="transmembrane region" description="Helical" evidence="5">
    <location>
        <begin position="328"/>
        <end position="345"/>
    </location>
</feature>
<feature type="transmembrane region" description="Helical" evidence="5">
    <location>
        <begin position="213"/>
        <end position="234"/>
    </location>
</feature>
<keyword evidence="2 5" id="KW-0812">Transmembrane</keyword>
<gene>
    <name evidence="6" type="ORF">JG540_03480</name>
</gene>
<feature type="transmembrane region" description="Helical" evidence="5">
    <location>
        <begin position="54"/>
        <end position="72"/>
    </location>
</feature>
<dbReference type="InterPro" id="IPR002797">
    <property type="entry name" value="Polysacc_synth"/>
</dbReference>
<evidence type="ECO:0000313" key="7">
    <source>
        <dbReference type="Proteomes" id="UP000595895"/>
    </source>
</evidence>
<keyword evidence="4 5" id="KW-0472">Membrane</keyword>
<dbReference type="EMBL" id="CP066802">
    <property type="protein sequence ID" value="QQM67936.1"/>
    <property type="molecule type" value="Genomic_DNA"/>
</dbReference>
<dbReference type="PANTHER" id="PTHR43424">
    <property type="entry name" value="LOCUS PUTATIVE PROTEIN 1-RELATED"/>
    <property type="match status" value="1"/>
</dbReference>
<evidence type="ECO:0000256" key="5">
    <source>
        <dbReference type="SAM" id="Phobius"/>
    </source>
</evidence>
<organism evidence="6 7">
    <name type="scientific">Actinomyces weissii</name>
    <dbReference type="NCBI Taxonomy" id="675090"/>
    <lineage>
        <taxon>Bacteria</taxon>
        <taxon>Bacillati</taxon>
        <taxon>Actinomycetota</taxon>
        <taxon>Actinomycetes</taxon>
        <taxon>Actinomycetales</taxon>
        <taxon>Actinomycetaceae</taxon>
        <taxon>Actinomyces</taxon>
    </lineage>
</organism>
<evidence type="ECO:0000256" key="2">
    <source>
        <dbReference type="ARBA" id="ARBA00022692"/>
    </source>
</evidence>
<feature type="transmembrane region" description="Helical" evidence="5">
    <location>
        <begin position="291"/>
        <end position="308"/>
    </location>
</feature>
<sequence>MTNHRRGVATNFVLSSAYQILQVLTPLVTAPYVARVLGAEAIGKFSYSQSVANYFVMLGTLGISTYGVRLVARCGDDRGLRSVMFWEAYISQVFVALAALGLYSIYIVGLPSDDRFVAVGWTLWVAGVVLDVSWLFFGVEEFGLPTLRNALVKLGSILGIFLFVRSADDLWLYVVIMAGAQFTTQIWLWPFVGRYVDWKTPKWNRALRHLLSSVRLFLPVVAISLYTTLDKIILAHLSDMAQVGYFEYSEKFSRMPLLLVTALTTVMLPRVSNEMKLGMQEAVLERLRTSAWWMLSVSFGLAFGLGAVSPEFVSVMFGDEFHRCVPLMRVLVCIIPVVALTNVIGRQFLLPALRDKEYTSSLVMGAIVNVAVIVALAGKVGALGAALATLLAEITIFVYQGWRCRNDLPVVQYLWAARPFMIAGSIMFMGVRLVGFIGCRVSLADWVLLFLEIVIGGVLYLAVGLCLSLRTDSHFATAVWQSAVSRVGGAKER</sequence>
<feature type="transmembrane region" description="Helical" evidence="5">
    <location>
        <begin position="118"/>
        <end position="139"/>
    </location>
</feature>
<dbReference type="Proteomes" id="UP000595895">
    <property type="component" value="Chromosome"/>
</dbReference>
<dbReference type="Pfam" id="PF01943">
    <property type="entry name" value="Polysacc_synt"/>
    <property type="match status" value="1"/>
</dbReference>
<feature type="transmembrane region" description="Helical" evidence="5">
    <location>
        <begin position="414"/>
        <end position="434"/>
    </location>
</feature>
<feature type="transmembrane region" description="Helical" evidence="5">
    <location>
        <begin position="170"/>
        <end position="192"/>
    </location>
</feature>
<evidence type="ECO:0000256" key="4">
    <source>
        <dbReference type="ARBA" id="ARBA00023136"/>
    </source>
</evidence>
<proteinExistence type="predicted"/>
<evidence type="ECO:0000313" key="6">
    <source>
        <dbReference type="EMBL" id="QQM67936.1"/>
    </source>
</evidence>
<reference evidence="6 7" key="1">
    <citation type="submission" date="2020-12" db="EMBL/GenBank/DDBJ databases">
        <authorList>
            <person name="Zhou J."/>
        </authorList>
    </citation>
    <scope>NUCLEOTIDE SEQUENCE [LARGE SCALE GENOMIC DNA]</scope>
    <source>
        <strain evidence="6 7">CCUG 61299</strain>
    </source>
</reference>
<evidence type="ECO:0000256" key="3">
    <source>
        <dbReference type="ARBA" id="ARBA00022989"/>
    </source>
</evidence>
<dbReference type="RefSeq" id="WP_200277281.1">
    <property type="nucleotide sequence ID" value="NZ_CP066802.1"/>
</dbReference>
<dbReference type="KEGG" id="awe:JG540_03480"/>
<accession>A0A7T7S2E3</accession>
<feature type="transmembrane region" description="Helical" evidence="5">
    <location>
        <begin position="357"/>
        <end position="377"/>
    </location>
</feature>
<feature type="transmembrane region" description="Helical" evidence="5">
    <location>
        <begin position="446"/>
        <end position="467"/>
    </location>
</feature>
<feature type="transmembrane region" description="Helical" evidence="5">
    <location>
        <begin position="383"/>
        <end position="402"/>
    </location>
</feature>
<evidence type="ECO:0000256" key="1">
    <source>
        <dbReference type="ARBA" id="ARBA00004141"/>
    </source>
</evidence>